<dbReference type="Gene3D" id="3.40.50.300">
    <property type="entry name" value="P-loop containing nucleotide triphosphate hydrolases"/>
    <property type="match status" value="1"/>
</dbReference>
<dbReference type="AlphaFoldDB" id="A0AB39UBZ6"/>
<dbReference type="InterPro" id="IPR017871">
    <property type="entry name" value="ABC_transporter-like_CS"/>
</dbReference>
<accession>A0AB39UBZ6</accession>
<dbReference type="RefSeq" id="WP_369343113.1">
    <property type="nucleotide sequence ID" value="NZ_CP129675.1"/>
</dbReference>
<sequence length="247" mass="27376">MNYFSASKASCAICNRHCSNNLKTLFSDVSLSLDSGEIVDLIGPSGAGKSTLLTTLALLNPHGSAEMRLQGTACSSVTPEQWRQQVVYLPQRPTLMEETVLDAIRLPFTFKVFRERDKNTDTPSTKDIRAHLDEIGLQDVELDRSPKALSVGQQARVCLLRSLLIKPKVLLSDEVDAGLDDTSADCVGRMLQTHSQNTGMAVLRVRHRDSDGRAQRVLLMKDGALTEDTHPNRSDWNNNWDGDRNND</sequence>
<name>A0AB39UBZ6_9BIFI</name>
<gene>
    <name evidence="3" type="ORF">QN217_10345</name>
</gene>
<dbReference type="PROSITE" id="PS00211">
    <property type="entry name" value="ABC_TRANSPORTER_1"/>
    <property type="match status" value="1"/>
</dbReference>
<organism evidence="3">
    <name type="scientific">Bifidobacterium fermentum</name>
    <dbReference type="NCBI Taxonomy" id="3059035"/>
    <lineage>
        <taxon>Bacteria</taxon>
        <taxon>Bacillati</taxon>
        <taxon>Actinomycetota</taxon>
        <taxon>Actinomycetes</taxon>
        <taxon>Bifidobacteriales</taxon>
        <taxon>Bifidobacteriaceae</taxon>
        <taxon>Bifidobacterium</taxon>
    </lineage>
</organism>
<dbReference type="PANTHER" id="PTHR43119:SF1">
    <property type="entry name" value="ABC TRANSPORTER DOMAIN-CONTAINING PROTEIN"/>
    <property type="match status" value="1"/>
</dbReference>
<dbReference type="InterPro" id="IPR003439">
    <property type="entry name" value="ABC_transporter-like_ATP-bd"/>
</dbReference>
<dbReference type="Pfam" id="PF00005">
    <property type="entry name" value="ABC_tran"/>
    <property type="match status" value="1"/>
</dbReference>
<evidence type="ECO:0000256" key="1">
    <source>
        <dbReference type="SAM" id="MobiDB-lite"/>
    </source>
</evidence>
<dbReference type="PANTHER" id="PTHR43119">
    <property type="entry name" value="ABC TRANSPORT PROTEIN ATP-BINDING COMPONENT-RELATED"/>
    <property type="match status" value="1"/>
</dbReference>
<dbReference type="GO" id="GO:0016887">
    <property type="term" value="F:ATP hydrolysis activity"/>
    <property type="evidence" value="ECO:0007669"/>
    <property type="project" value="InterPro"/>
</dbReference>
<feature type="region of interest" description="Disordered" evidence="1">
    <location>
        <begin position="224"/>
        <end position="247"/>
    </location>
</feature>
<reference evidence="3" key="1">
    <citation type="submission" date="2023-07" db="EMBL/GenBank/DDBJ databases">
        <title>Bifidobacterium aquikefiriaerophilum sp. nov. and Bifidobacterium eccum sp. nov., isolated from water kefir.</title>
        <authorList>
            <person name="Breselge S."/>
            <person name="Bellassi P."/>
            <person name="Barcenilla C."/>
            <person name="Alvarez-Ordonez A."/>
            <person name="Morelli L."/>
            <person name="Cotter P.D."/>
        </authorList>
    </citation>
    <scope>NUCLEOTIDE SEQUENCE</scope>
    <source>
        <strain evidence="3">WK048_4_13</strain>
    </source>
</reference>
<keyword evidence="3" id="KW-0547">Nucleotide-binding</keyword>
<dbReference type="SUPFAM" id="SSF52540">
    <property type="entry name" value="P-loop containing nucleoside triphosphate hydrolases"/>
    <property type="match status" value="1"/>
</dbReference>
<keyword evidence="3" id="KW-0067">ATP-binding</keyword>
<dbReference type="InterPro" id="IPR027417">
    <property type="entry name" value="P-loop_NTPase"/>
</dbReference>
<dbReference type="EMBL" id="CP129675">
    <property type="protein sequence ID" value="XDS46502.1"/>
    <property type="molecule type" value="Genomic_DNA"/>
</dbReference>
<protein>
    <submittedName>
        <fullName evidence="3">ATP-binding cassette domain-containing protein</fullName>
    </submittedName>
</protein>
<evidence type="ECO:0000313" key="3">
    <source>
        <dbReference type="EMBL" id="XDS46502.1"/>
    </source>
</evidence>
<proteinExistence type="predicted"/>
<dbReference type="PROSITE" id="PS50893">
    <property type="entry name" value="ABC_TRANSPORTER_2"/>
    <property type="match status" value="1"/>
</dbReference>
<dbReference type="GO" id="GO:0005524">
    <property type="term" value="F:ATP binding"/>
    <property type="evidence" value="ECO:0007669"/>
    <property type="project" value="UniProtKB-KW"/>
</dbReference>
<evidence type="ECO:0000259" key="2">
    <source>
        <dbReference type="PROSITE" id="PS50893"/>
    </source>
</evidence>
<feature type="domain" description="ABC transporter" evidence="2">
    <location>
        <begin position="1"/>
        <end position="247"/>
    </location>
</feature>